<dbReference type="AlphaFoldDB" id="A0A6H1ZX18"/>
<gene>
    <name evidence="3" type="ORF">TM448A02308_0010</name>
</gene>
<keyword evidence="1" id="KW-0175">Coiled coil</keyword>
<name>A0A6H1ZX18_9ZZZZ</name>
<evidence type="ECO:0000256" key="2">
    <source>
        <dbReference type="SAM" id="MobiDB-lite"/>
    </source>
</evidence>
<proteinExistence type="predicted"/>
<dbReference type="EMBL" id="MT144290">
    <property type="protein sequence ID" value="QJA51815.1"/>
    <property type="molecule type" value="Genomic_DNA"/>
</dbReference>
<feature type="coiled-coil region" evidence="1">
    <location>
        <begin position="107"/>
        <end position="137"/>
    </location>
</feature>
<protein>
    <submittedName>
        <fullName evidence="3">Uncharacterized protein</fullName>
    </submittedName>
</protein>
<organism evidence="3">
    <name type="scientific">viral metagenome</name>
    <dbReference type="NCBI Taxonomy" id="1070528"/>
    <lineage>
        <taxon>unclassified sequences</taxon>
        <taxon>metagenomes</taxon>
        <taxon>organismal metagenomes</taxon>
    </lineage>
</organism>
<sequence length="298" mass="34254">MNEEVEQPQELEETGVEQPEVESNEAEEAEEQTVSDEIDALLGGAESEETETQEIEQAEVSKEQAVITDEIIKKFPMLKSFKGKPVEETFNAYEHLSRKLSPLSQKVKELQTQLENKAEVKSEIKEELERIDLLELEPEEQLKAIDKLIDRRLESRLKAFEAKLMPLERTARENEEARFLSEIQSVIPEGLKAVDVLGGWREENKEVLFDEEGNPTPLFQAYVQMPELLKKEVAKYGKTLKPDKATNVKDNSIDYKKRVQKAQREAEQKKSGVQYNLGHDEELNDAEKLLMEINQILE</sequence>
<feature type="region of interest" description="Disordered" evidence="2">
    <location>
        <begin position="258"/>
        <end position="278"/>
    </location>
</feature>
<evidence type="ECO:0000313" key="3">
    <source>
        <dbReference type="EMBL" id="QJA51815.1"/>
    </source>
</evidence>
<evidence type="ECO:0000256" key="1">
    <source>
        <dbReference type="SAM" id="Coils"/>
    </source>
</evidence>
<feature type="compositionally biased region" description="Basic and acidic residues" evidence="2">
    <location>
        <begin position="258"/>
        <end position="270"/>
    </location>
</feature>
<reference evidence="3" key="1">
    <citation type="submission" date="2020-03" db="EMBL/GenBank/DDBJ databases">
        <title>The deep terrestrial virosphere.</title>
        <authorList>
            <person name="Holmfeldt K."/>
            <person name="Nilsson E."/>
            <person name="Simone D."/>
            <person name="Lopez-Fernandez M."/>
            <person name="Wu X."/>
            <person name="de Brujin I."/>
            <person name="Lundin D."/>
            <person name="Andersson A."/>
            <person name="Bertilsson S."/>
            <person name="Dopson M."/>
        </authorList>
    </citation>
    <scope>NUCLEOTIDE SEQUENCE</scope>
    <source>
        <strain evidence="3">TM448A02308</strain>
    </source>
</reference>
<accession>A0A6H1ZX18</accession>
<feature type="region of interest" description="Disordered" evidence="2">
    <location>
        <begin position="1"/>
        <end position="37"/>
    </location>
</feature>